<dbReference type="EMBL" id="DAAMHO010000021">
    <property type="protein sequence ID" value="HAC6695916.1"/>
    <property type="molecule type" value="Genomic_DNA"/>
</dbReference>
<sequence>MFAPGDIVQPRTGGPKLKIIEVNEDKIVAVQVNNEQGEKLILKAANVTLYSEDGDFGLC</sequence>
<organism evidence="1">
    <name type="scientific">Salmonella bongori serovar 44:r:-</name>
    <dbReference type="NCBI Taxonomy" id="1967585"/>
    <lineage>
        <taxon>Bacteria</taxon>
        <taxon>Pseudomonadati</taxon>
        <taxon>Pseudomonadota</taxon>
        <taxon>Gammaproteobacteria</taxon>
        <taxon>Enterobacterales</taxon>
        <taxon>Enterobacteriaceae</taxon>
        <taxon>Salmonella</taxon>
    </lineage>
</organism>
<reference evidence="1" key="1">
    <citation type="journal article" date="2018" name="Genome Biol.">
        <title>SKESA: strategic k-mer extension for scrupulous assemblies.</title>
        <authorList>
            <person name="Souvorov A."/>
            <person name="Agarwala R."/>
            <person name="Lipman D.J."/>
        </authorList>
    </citation>
    <scope>NUCLEOTIDE SEQUENCE</scope>
    <source>
        <strain evidence="1">2702-77</strain>
    </source>
</reference>
<reference evidence="1" key="2">
    <citation type="submission" date="2018-09" db="EMBL/GenBank/DDBJ databases">
        <authorList>
            <consortium name="NCBI Pathogen Detection Project"/>
        </authorList>
    </citation>
    <scope>NUCLEOTIDE SEQUENCE</scope>
    <source>
        <strain evidence="1">2702-77</strain>
    </source>
</reference>
<comment type="caution">
    <text evidence="1">The sequence shown here is derived from an EMBL/GenBank/DDBJ whole genome shotgun (WGS) entry which is preliminary data.</text>
</comment>
<proteinExistence type="predicted"/>
<evidence type="ECO:0000313" key="1">
    <source>
        <dbReference type="EMBL" id="HAC6695916.1"/>
    </source>
</evidence>
<accession>A0A702BTP1</accession>
<name>A0A702BTP1_SALBN</name>
<dbReference type="AlphaFoldDB" id="A0A702BTP1"/>
<protein>
    <submittedName>
        <fullName evidence="1">Uncharacterized protein</fullName>
    </submittedName>
</protein>
<gene>
    <name evidence="1" type="ORF">G0D16_16995</name>
</gene>